<keyword evidence="3" id="KW-1185">Reference proteome</keyword>
<proteinExistence type="predicted"/>
<accession>A0ABD3UKD3</accession>
<sequence>MEVPEEVIHLILSYIGNRRRAAQTCFLSKSWYAAWCTHPTLTFDELDFRKTDGFANLTRKTLQRYRESNLNIPTFRLRLNKIPQMSSYLSLSVLSTYRRNRKIKESIHLANELILDALKLGVNDLKFEIVDSDSYLKFEYVSSYVLPSQVFAAATSLRKLDVFGCTIAIDRILPVGVASSRLTSLTLFNVSIGDDTITSILLGCPLIEDFNVLDCKGLNKINVSMMQRNLKNFRVERRLFCQSTLSLSIDFEEPRLGLVSDGRISVSVYRNLSSLTLKYVKIDNKFFHKFSHKFPCLEDLTIYRCSGYLEVEISGPALKRISLTHVRKLDRAEFDVPSIQKFEFSVANLPYMSFTTASRECESYISVSEDVYDVSWFNELKFFLTELSQSRISLSVYISIEHELLYLQDSQGFPIPVVENLMLRVYPESTMCSVLNNLFWSCHPKFITLGGTNNLEERNMKMLGLLCRDEFRQTNPDYLNPAENLLCNLQKVNVEFFDRTLMQWQSFPPWELFFINSKIKQGREKIRFRLRWG</sequence>
<evidence type="ECO:0000313" key="3">
    <source>
        <dbReference type="Proteomes" id="UP001634393"/>
    </source>
</evidence>
<dbReference type="InterPro" id="IPR055411">
    <property type="entry name" value="LRR_FXL15/At3g58940/PEG3-like"/>
</dbReference>
<dbReference type="PANTHER" id="PTHR34145:SF28">
    <property type="entry name" value="F-BOX DOMAIN-CONTAINING PROTEIN"/>
    <property type="match status" value="1"/>
</dbReference>
<organism evidence="2 3">
    <name type="scientific">Penstemon smallii</name>
    <dbReference type="NCBI Taxonomy" id="265156"/>
    <lineage>
        <taxon>Eukaryota</taxon>
        <taxon>Viridiplantae</taxon>
        <taxon>Streptophyta</taxon>
        <taxon>Embryophyta</taxon>
        <taxon>Tracheophyta</taxon>
        <taxon>Spermatophyta</taxon>
        <taxon>Magnoliopsida</taxon>
        <taxon>eudicotyledons</taxon>
        <taxon>Gunneridae</taxon>
        <taxon>Pentapetalae</taxon>
        <taxon>asterids</taxon>
        <taxon>lamiids</taxon>
        <taxon>Lamiales</taxon>
        <taxon>Plantaginaceae</taxon>
        <taxon>Cheloneae</taxon>
        <taxon>Penstemon</taxon>
    </lineage>
</organism>
<evidence type="ECO:0000313" key="2">
    <source>
        <dbReference type="EMBL" id="KAL3849994.1"/>
    </source>
</evidence>
<comment type="caution">
    <text evidence="2">The sequence shown here is derived from an EMBL/GenBank/DDBJ whole genome shotgun (WGS) entry which is preliminary data.</text>
</comment>
<dbReference type="EMBL" id="JBJXBP010000001">
    <property type="protein sequence ID" value="KAL3849994.1"/>
    <property type="molecule type" value="Genomic_DNA"/>
</dbReference>
<dbReference type="AlphaFoldDB" id="A0ABD3UKD3"/>
<dbReference type="InterPro" id="IPR036047">
    <property type="entry name" value="F-box-like_dom_sf"/>
</dbReference>
<dbReference type="SUPFAM" id="SSF52047">
    <property type="entry name" value="RNI-like"/>
    <property type="match status" value="1"/>
</dbReference>
<dbReference type="Pfam" id="PF24758">
    <property type="entry name" value="LRR_At5g56370"/>
    <property type="match status" value="1"/>
</dbReference>
<reference evidence="2 3" key="1">
    <citation type="submission" date="2024-12" db="EMBL/GenBank/DDBJ databases">
        <title>The unique morphological basis and parallel evolutionary history of personate flowers in Penstemon.</title>
        <authorList>
            <person name="Depatie T.H."/>
            <person name="Wessinger C.A."/>
        </authorList>
    </citation>
    <scope>NUCLEOTIDE SEQUENCE [LARGE SCALE GENOMIC DNA]</scope>
    <source>
        <strain evidence="2">WTNN_2</strain>
        <tissue evidence="2">Leaf</tissue>
    </source>
</reference>
<evidence type="ECO:0000259" key="1">
    <source>
        <dbReference type="Pfam" id="PF24758"/>
    </source>
</evidence>
<dbReference type="InterPro" id="IPR032675">
    <property type="entry name" value="LRR_dom_sf"/>
</dbReference>
<name>A0ABD3UKD3_9LAMI</name>
<dbReference type="SUPFAM" id="SSF81383">
    <property type="entry name" value="F-box domain"/>
    <property type="match status" value="1"/>
</dbReference>
<feature type="domain" description="F-box/LRR-repeat protein 15/At3g58940/PEG3-like LRR" evidence="1">
    <location>
        <begin position="140"/>
        <end position="223"/>
    </location>
</feature>
<dbReference type="PANTHER" id="PTHR34145">
    <property type="entry name" value="OS02G0105600 PROTEIN"/>
    <property type="match status" value="1"/>
</dbReference>
<gene>
    <name evidence="2" type="ORF">ACJIZ3_011876</name>
</gene>
<dbReference type="InterPro" id="IPR053772">
    <property type="entry name" value="At1g61320/At1g61330-like"/>
</dbReference>
<protein>
    <recommendedName>
        <fullName evidence="1">F-box/LRR-repeat protein 15/At3g58940/PEG3-like LRR domain-containing protein</fullName>
    </recommendedName>
</protein>
<dbReference type="Proteomes" id="UP001634393">
    <property type="component" value="Unassembled WGS sequence"/>
</dbReference>
<dbReference type="Gene3D" id="3.80.10.10">
    <property type="entry name" value="Ribonuclease Inhibitor"/>
    <property type="match status" value="1"/>
</dbReference>